<reference evidence="2" key="1">
    <citation type="submission" date="2024-07" db="EMBL/GenBank/DDBJ databases">
        <authorList>
            <person name="Kim Y.J."/>
            <person name="Jeong J.Y."/>
        </authorList>
    </citation>
    <scope>NUCLEOTIDE SEQUENCE</scope>
    <source>
        <strain evidence="2">GIHE-MW2</strain>
    </source>
</reference>
<evidence type="ECO:0000313" key="2">
    <source>
        <dbReference type="EMBL" id="XCM35712.1"/>
    </source>
</evidence>
<dbReference type="AlphaFoldDB" id="A0AAU8JAF2"/>
<gene>
    <name evidence="2" type="ORF">ABWT76_004410</name>
</gene>
<name>A0AAU8JAF2_9CYAN</name>
<protein>
    <recommendedName>
        <fullName evidence="3">Transposase</fullName>
    </recommendedName>
</protein>
<sequence length="84" mass="9154">MIDNGTALLGIVELPPGLTDGGLHGRRRSESPSRPRHEVRSVAFSNGYLVNGEEQGTVNIWKKPYKSAFKVVFRGEAFGLKISG</sequence>
<organism evidence="2">
    <name type="scientific">Planktothricoides raciborskii GIHE-MW2</name>
    <dbReference type="NCBI Taxonomy" id="2792601"/>
    <lineage>
        <taxon>Bacteria</taxon>
        <taxon>Bacillati</taxon>
        <taxon>Cyanobacteriota</taxon>
        <taxon>Cyanophyceae</taxon>
        <taxon>Oscillatoriophycideae</taxon>
        <taxon>Oscillatoriales</taxon>
        <taxon>Oscillatoriaceae</taxon>
        <taxon>Planktothricoides</taxon>
    </lineage>
</organism>
<feature type="compositionally biased region" description="Basic and acidic residues" evidence="1">
    <location>
        <begin position="28"/>
        <end position="37"/>
    </location>
</feature>
<evidence type="ECO:0008006" key="3">
    <source>
        <dbReference type="Google" id="ProtNLM"/>
    </source>
</evidence>
<proteinExistence type="predicted"/>
<accession>A0AAU8JAF2</accession>
<dbReference type="RefSeq" id="WP_054468050.1">
    <property type="nucleotide sequence ID" value="NZ_CP159837.1"/>
</dbReference>
<feature type="region of interest" description="Disordered" evidence="1">
    <location>
        <begin position="16"/>
        <end position="37"/>
    </location>
</feature>
<dbReference type="EMBL" id="CP159837">
    <property type="protein sequence ID" value="XCM35712.1"/>
    <property type="molecule type" value="Genomic_DNA"/>
</dbReference>
<evidence type="ECO:0000256" key="1">
    <source>
        <dbReference type="SAM" id="MobiDB-lite"/>
    </source>
</evidence>